<dbReference type="GO" id="GO:0005829">
    <property type="term" value="C:cytosol"/>
    <property type="evidence" value="ECO:0007669"/>
    <property type="project" value="TreeGrafter"/>
</dbReference>
<evidence type="ECO:0000256" key="7">
    <source>
        <dbReference type="ARBA" id="ARBA00055169"/>
    </source>
</evidence>
<dbReference type="InterPro" id="IPR035985">
    <property type="entry name" value="Ubiquitin-activating_enz"/>
</dbReference>
<keyword evidence="15" id="KW-0548">Nucleotidyltransferase</keyword>
<comment type="function">
    <text evidence="7">Catalyzes the adenylation by ATP of the carboxyl group of the C-terminal glycine of sulfur carrier protein MoaD.</text>
</comment>
<dbReference type="SUPFAM" id="SSF69572">
    <property type="entry name" value="Activating enzymes of the ubiquitin-like proteins"/>
    <property type="match status" value="1"/>
</dbReference>
<keyword evidence="5" id="KW-0067">ATP-binding</keyword>
<evidence type="ECO:0000313" key="15">
    <source>
        <dbReference type="EMBL" id="QGO05555.1"/>
    </source>
</evidence>
<comment type="pathway">
    <text evidence="1">Cofactor biosynthesis; molybdopterin biosynthesis.</text>
</comment>
<protein>
    <recommendedName>
        <fullName evidence="10">Molybdopterin-synthase adenylyltransferase</fullName>
        <ecNumber evidence="9">2.7.7.80</ecNumber>
    </recommendedName>
    <alternativeName>
        <fullName evidence="13">MoaD protein adenylase</fullName>
    </alternativeName>
    <alternativeName>
        <fullName evidence="11">Molybdopterin-converting factor subunit 1 adenylase</fullName>
    </alternativeName>
    <alternativeName>
        <fullName evidence="12">Sulfur carrier protein MoaD adenylyltransferase</fullName>
    </alternativeName>
</protein>
<keyword evidence="3" id="KW-0808">Transferase</keyword>
<feature type="domain" description="Rhodanese" evidence="14">
    <location>
        <begin position="289"/>
        <end position="371"/>
    </location>
</feature>
<evidence type="ECO:0000256" key="8">
    <source>
        <dbReference type="ARBA" id="ARBA00063809"/>
    </source>
</evidence>
<dbReference type="RefSeq" id="WP_036778145.1">
    <property type="nucleotide sequence ID" value="NZ_CP012413.1"/>
</dbReference>
<dbReference type="FunFam" id="3.40.50.720:FF:000033">
    <property type="entry name" value="Adenylyltransferase and sulfurtransferase MOCS3"/>
    <property type="match status" value="1"/>
</dbReference>
<dbReference type="Pfam" id="PF00581">
    <property type="entry name" value="Rhodanese"/>
    <property type="match status" value="1"/>
</dbReference>
<dbReference type="CDD" id="cd00158">
    <property type="entry name" value="RHOD"/>
    <property type="match status" value="1"/>
</dbReference>
<dbReference type="PROSITE" id="PS50206">
    <property type="entry name" value="RHODANESE_3"/>
    <property type="match status" value="1"/>
</dbReference>
<keyword evidence="4" id="KW-0547">Nucleotide-binding</keyword>
<evidence type="ECO:0000256" key="10">
    <source>
        <dbReference type="ARBA" id="ARBA00073635"/>
    </source>
</evidence>
<dbReference type="InterPro" id="IPR000594">
    <property type="entry name" value="ThiF_NAD_FAD-bd"/>
</dbReference>
<evidence type="ECO:0000256" key="4">
    <source>
        <dbReference type="ARBA" id="ARBA00022741"/>
    </source>
</evidence>
<keyword evidence="16" id="KW-1185">Reference proteome</keyword>
<dbReference type="GO" id="GO:0061605">
    <property type="term" value="F:molybdopterin-synthase adenylyltransferase activity"/>
    <property type="evidence" value="ECO:0007669"/>
    <property type="project" value="UniProtKB-EC"/>
</dbReference>
<evidence type="ECO:0000256" key="5">
    <source>
        <dbReference type="ARBA" id="ARBA00022840"/>
    </source>
</evidence>
<dbReference type="PANTHER" id="PTHR10953:SF102">
    <property type="entry name" value="ADENYLYLTRANSFERASE AND SULFURTRANSFERASE MOCS3"/>
    <property type="match status" value="1"/>
</dbReference>
<dbReference type="CDD" id="cd00757">
    <property type="entry name" value="ThiF_MoeB_HesA_family"/>
    <property type="match status" value="1"/>
</dbReference>
<evidence type="ECO:0000256" key="1">
    <source>
        <dbReference type="ARBA" id="ARBA00005046"/>
    </source>
</evidence>
<evidence type="ECO:0000259" key="14">
    <source>
        <dbReference type="PROSITE" id="PS50206"/>
    </source>
</evidence>
<dbReference type="SMART" id="SM00450">
    <property type="entry name" value="RHOD"/>
    <property type="match status" value="1"/>
</dbReference>
<accession>A0A9Q6LKW5</accession>
<dbReference type="Gene3D" id="3.40.50.720">
    <property type="entry name" value="NAD(P)-binding Rossmann-like Domain"/>
    <property type="match status" value="1"/>
</dbReference>
<comment type="subunit">
    <text evidence="8">Homodimer. Forms a stable heterotetrameric complex of 2 MoeB and 2 MoaD during adenylation of MoaD.</text>
</comment>
<comment type="similarity">
    <text evidence="2">Belongs to the HesA/MoeB/ThiF family.</text>
</comment>
<dbReference type="InterPro" id="IPR036873">
    <property type="entry name" value="Rhodanese-like_dom_sf"/>
</dbReference>
<dbReference type="GO" id="GO:0008641">
    <property type="term" value="F:ubiquitin-like modifier activating enzyme activity"/>
    <property type="evidence" value="ECO:0007669"/>
    <property type="project" value="InterPro"/>
</dbReference>
<comment type="catalytic activity">
    <reaction evidence="6">
        <text>[molybdopterin-synthase sulfur-carrier protein]-C-terminal Gly-Gly + ATP + H(+) = [molybdopterin-synthase sulfur-carrier protein]-C-terminal Gly-Gly-AMP + diphosphate</text>
        <dbReference type="Rhea" id="RHEA:43616"/>
        <dbReference type="Rhea" id="RHEA-COMP:12159"/>
        <dbReference type="Rhea" id="RHEA-COMP:12202"/>
        <dbReference type="ChEBI" id="CHEBI:15378"/>
        <dbReference type="ChEBI" id="CHEBI:30616"/>
        <dbReference type="ChEBI" id="CHEBI:33019"/>
        <dbReference type="ChEBI" id="CHEBI:90618"/>
        <dbReference type="ChEBI" id="CHEBI:90778"/>
        <dbReference type="EC" id="2.7.7.80"/>
    </reaction>
</comment>
<dbReference type="EMBL" id="CP038908">
    <property type="protein sequence ID" value="QGO05555.1"/>
    <property type="molecule type" value="Genomic_DNA"/>
</dbReference>
<name>A0A9Q6LKW5_PISSA</name>
<gene>
    <name evidence="15" type="primary">moeZ_2</name>
    <name evidence="15" type="ORF">Psal009_01446</name>
</gene>
<evidence type="ECO:0000256" key="13">
    <source>
        <dbReference type="ARBA" id="ARBA00078531"/>
    </source>
</evidence>
<dbReference type="GO" id="GO:0008146">
    <property type="term" value="F:sulfotransferase activity"/>
    <property type="evidence" value="ECO:0007669"/>
    <property type="project" value="TreeGrafter"/>
</dbReference>
<proteinExistence type="inferred from homology"/>
<dbReference type="InterPro" id="IPR001763">
    <property type="entry name" value="Rhodanese-like_dom"/>
</dbReference>
<evidence type="ECO:0000313" key="16">
    <source>
        <dbReference type="Proteomes" id="UP000422232"/>
    </source>
</evidence>
<sequence>MKPAELERYARHFVLPGVGVAGQEKLKQARVLCIGAGGVGSPVLTYLAAAGVGHLAVMDADYVDSSNLQRQILFTEDDLGRPKALAAQQRLQAQNSMIQVQGINENLTIDNALEVMRFFDLVIDGSDNFTTRFLVNDACVQLNKPFISASVFQFSAQLALLQPKDHSCYRCLFPEKPRPDELPNCNEAGVFGAVTGMVGTMVCSLALNYLLGEVIAPVLHQIDAKMLSVRSVKLQRNEDCPACQQSVAFPQLLLEEEQKHQQVCEAACLLESALEREPECSADELESRLNQGAVLLDVRELWERALIEIPGHTVHMPLGQLEMSTLDVNQHYIVYCKVGARSAHAVKLLSQAGFDVENLAGGIMAWQSQNTLV</sequence>
<dbReference type="GO" id="GO:0005524">
    <property type="term" value="F:ATP binding"/>
    <property type="evidence" value="ECO:0007669"/>
    <property type="project" value="UniProtKB-KW"/>
</dbReference>
<dbReference type="Pfam" id="PF00899">
    <property type="entry name" value="ThiF"/>
    <property type="match status" value="1"/>
</dbReference>
<evidence type="ECO:0000256" key="6">
    <source>
        <dbReference type="ARBA" id="ARBA00052218"/>
    </source>
</evidence>
<dbReference type="AlphaFoldDB" id="A0A9Q6LKW5"/>
<dbReference type="EC" id="2.7.7.80" evidence="9"/>
<organism evidence="15 16">
    <name type="scientific">Piscirickettsia salmonis</name>
    <dbReference type="NCBI Taxonomy" id="1238"/>
    <lineage>
        <taxon>Bacteria</taxon>
        <taxon>Pseudomonadati</taxon>
        <taxon>Pseudomonadota</taxon>
        <taxon>Gammaproteobacteria</taxon>
        <taxon>Thiotrichales</taxon>
        <taxon>Piscirickettsiaceae</taxon>
        <taxon>Piscirickettsia</taxon>
    </lineage>
</organism>
<dbReference type="Proteomes" id="UP000422232">
    <property type="component" value="Chromosome"/>
</dbReference>
<evidence type="ECO:0000256" key="12">
    <source>
        <dbReference type="ARBA" id="ARBA00075328"/>
    </source>
</evidence>
<evidence type="ECO:0000256" key="3">
    <source>
        <dbReference type="ARBA" id="ARBA00022679"/>
    </source>
</evidence>
<dbReference type="InterPro" id="IPR045886">
    <property type="entry name" value="ThiF/MoeB/HesA"/>
</dbReference>
<dbReference type="PANTHER" id="PTHR10953">
    <property type="entry name" value="UBIQUITIN-ACTIVATING ENZYME E1"/>
    <property type="match status" value="1"/>
</dbReference>
<evidence type="ECO:0000256" key="11">
    <source>
        <dbReference type="ARBA" id="ARBA00075110"/>
    </source>
</evidence>
<dbReference type="Gene3D" id="3.40.250.10">
    <property type="entry name" value="Rhodanese-like domain"/>
    <property type="match status" value="1"/>
</dbReference>
<evidence type="ECO:0000256" key="2">
    <source>
        <dbReference type="ARBA" id="ARBA00009919"/>
    </source>
</evidence>
<dbReference type="GO" id="GO:0004792">
    <property type="term" value="F:thiosulfate-cyanide sulfurtransferase activity"/>
    <property type="evidence" value="ECO:0007669"/>
    <property type="project" value="TreeGrafter"/>
</dbReference>
<reference evidence="15 16" key="1">
    <citation type="submission" date="2019-04" db="EMBL/GenBank/DDBJ databases">
        <title>Complete genome sequencing of Piscirickettsia salmonis strain Psal-009.</title>
        <authorList>
            <person name="Schober I."/>
            <person name="Bunk B."/>
            <person name="Sproer C."/>
            <person name="Carril G.P."/>
            <person name="Riedel T."/>
            <person name="Flores-Herrera P.A."/>
            <person name="Nourdin-Galindo G."/>
            <person name="Marshall S.H."/>
            <person name="Overmann J."/>
        </authorList>
    </citation>
    <scope>NUCLEOTIDE SEQUENCE [LARGE SCALE GENOMIC DNA]</scope>
    <source>
        <strain evidence="15 16">Psal-009</strain>
    </source>
</reference>
<evidence type="ECO:0000256" key="9">
    <source>
        <dbReference type="ARBA" id="ARBA00066884"/>
    </source>
</evidence>